<keyword evidence="3" id="KW-1185">Reference proteome</keyword>
<feature type="region of interest" description="Disordered" evidence="1">
    <location>
        <begin position="62"/>
        <end position="124"/>
    </location>
</feature>
<feature type="compositionally biased region" description="Basic and acidic residues" evidence="1">
    <location>
        <begin position="95"/>
        <end position="110"/>
    </location>
</feature>
<reference evidence="2" key="1">
    <citation type="submission" date="2021-03" db="EMBL/GenBank/DDBJ databases">
        <title>Draft genome sequence of rust myrtle Austropuccinia psidii MF-1, a brazilian biotype.</title>
        <authorList>
            <person name="Quecine M.C."/>
            <person name="Pachon D.M.R."/>
            <person name="Bonatelli M.L."/>
            <person name="Correr F.H."/>
            <person name="Franceschini L.M."/>
            <person name="Leite T.F."/>
            <person name="Margarido G.R.A."/>
            <person name="Almeida C.A."/>
            <person name="Ferrarezi J.A."/>
            <person name="Labate C.A."/>
        </authorList>
    </citation>
    <scope>NUCLEOTIDE SEQUENCE</scope>
    <source>
        <strain evidence="2">MF-1</strain>
    </source>
</reference>
<comment type="caution">
    <text evidence="2">The sequence shown here is derived from an EMBL/GenBank/DDBJ whole genome shotgun (WGS) entry which is preliminary data.</text>
</comment>
<proteinExistence type="predicted"/>
<organism evidence="2 3">
    <name type="scientific">Austropuccinia psidii MF-1</name>
    <dbReference type="NCBI Taxonomy" id="1389203"/>
    <lineage>
        <taxon>Eukaryota</taxon>
        <taxon>Fungi</taxon>
        <taxon>Dikarya</taxon>
        <taxon>Basidiomycota</taxon>
        <taxon>Pucciniomycotina</taxon>
        <taxon>Pucciniomycetes</taxon>
        <taxon>Pucciniales</taxon>
        <taxon>Sphaerophragmiaceae</taxon>
        <taxon>Austropuccinia</taxon>
    </lineage>
</organism>
<name>A0A9Q3K0T9_9BASI</name>
<sequence length="124" mass="14504">MSPVHLRNLGIPWNQPDDRQRLFRTRQSRSTHHSGWQKTEVNHTHSDIHLLIKQEPQTRVLEQYGSSSSAPLNPQVFNPMEHGQPDVKPSFTLDRTWRGLPEDLSQRDTLQRSYGNNQRMESQP</sequence>
<evidence type="ECO:0000256" key="1">
    <source>
        <dbReference type="SAM" id="MobiDB-lite"/>
    </source>
</evidence>
<dbReference type="EMBL" id="AVOT02090938">
    <property type="protein sequence ID" value="MBW0572895.1"/>
    <property type="molecule type" value="Genomic_DNA"/>
</dbReference>
<feature type="compositionally biased region" description="Polar residues" evidence="1">
    <location>
        <begin position="64"/>
        <end position="76"/>
    </location>
</feature>
<gene>
    <name evidence="2" type="ORF">O181_112610</name>
</gene>
<dbReference type="Proteomes" id="UP000765509">
    <property type="component" value="Unassembled WGS sequence"/>
</dbReference>
<protein>
    <submittedName>
        <fullName evidence="2">Uncharacterized protein</fullName>
    </submittedName>
</protein>
<feature type="compositionally biased region" description="Polar residues" evidence="1">
    <location>
        <begin position="111"/>
        <end position="124"/>
    </location>
</feature>
<evidence type="ECO:0000313" key="3">
    <source>
        <dbReference type="Proteomes" id="UP000765509"/>
    </source>
</evidence>
<evidence type="ECO:0000313" key="2">
    <source>
        <dbReference type="EMBL" id="MBW0572895.1"/>
    </source>
</evidence>
<accession>A0A9Q3K0T9</accession>
<dbReference type="AlphaFoldDB" id="A0A9Q3K0T9"/>